<dbReference type="InterPro" id="IPR011992">
    <property type="entry name" value="EF-hand-dom_pair"/>
</dbReference>
<dbReference type="CDD" id="cd00051">
    <property type="entry name" value="EFh"/>
    <property type="match status" value="1"/>
</dbReference>
<dbReference type="InterPro" id="IPR018247">
    <property type="entry name" value="EF_Hand_1_Ca_BS"/>
</dbReference>
<dbReference type="OrthoDB" id="20799at2759"/>
<dbReference type="VEuPathDB" id="FungiDB:H310_00927"/>
<dbReference type="Pfam" id="PF25413">
    <property type="entry name" value="Rossman_Mical"/>
    <property type="match status" value="1"/>
</dbReference>
<reference evidence="5" key="1">
    <citation type="submission" date="2013-12" db="EMBL/GenBank/DDBJ databases">
        <title>The Genome Sequence of Aphanomyces invadans NJM9701.</title>
        <authorList>
            <consortium name="The Broad Institute Genomics Platform"/>
            <person name="Russ C."/>
            <person name="Tyler B."/>
            <person name="van West P."/>
            <person name="Dieguez-Uribeondo J."/>
            <person name="Young S.K."/>
            <person name="Zeng Q."/>
            <person name="Gargeya S."/>
            <person name="Fitzgerald M."/>
            <person name="Abouelleil A."/>
            <person name="Alvarado L."/>
            <person name="Chapman S.B."/>
            <person name="Gainer-Dewar J."/>
            <person name="Goldberg J."/>
            <person name="Griggs A."/>
            <person name="Gujja S."/>
            <person name="Hansen M."/>
            <person name="Howarth C."/>
            <person name="Imamovic A."/>
            <person name="Ireland A."/>
            <person name="Larimer J."/>
            <person name="McCowan C."/>
            <person name="Murphy C."/>
            <person name="Pearson M."/>
            <person name="Poon T.W."/>
            <person name="Priest M."/>
            <person name="Roberts A."/>
            <person name="Saif S."/>
            <person name="Shea T."/>
            <person name="Sykes S."/>
            <person name="Wortman J."/>
            <person name="Nusbaum C."/>
            <person name="Birren B."/>
        </authorList>
    </citation>
    <scope>NUCLEOTIDE SEQUENCE [LARGE SCALE GENOMIC DNA]</scope>
    <source>
        <strain evidence="5">NJM9701</strain>
    </source>
</reference>
<dbReference type="Gene3D" id="1.10.238.10">
    <property type="entry name" value="EF-hand"/>
    <property type="match status" value="1"/>
</dbReference>
<feature type="compositionally biased region" description="Low complexity" evidence="3">
    <location>
        <begin position="95"/>
        <end position="104"/>
    </location>
</feature>
<feature type="domain" description="EF-hand" evidence="4">
    <location>
        <begin position="1"/>
        <end position="35"/>
    </location>
</feature>
<dbReference type="SMART" id="SM00054">
    <property type="entry name" value="EFh"/>
    <property type="match status" value="2"/>
</dbReference>
<feature type="compositionally biased region" description="Polar residues" evidence="3">
    <location>
        <begin position="121"/>
        <end position="135"/>
    </location>
</feature>
<evidence type="ECO:0000256" key="1">
    <source>
        <dbReference type="ARBA" id="ARBA00022837"/>
    </source>
</evidence>
<organism evidence="5">
    <name type="scientific">Aphanomyces invadans</name>
    <dbReference type="NCBI Taxonomy" id="157072"/>
    <lineage>
        <taxon>Eukaryota</taxon>
        <taxon>Sar</taxon>
        <taxon>Stramenopiles</taxon>
        <taxon>Oomycota</taxon>
        <taxon>Saprolegniomycetes</taxon>
        <taxon>Saprolegniales</taxon>
        <taxon>Verrucalvaceae</taxon>
        <taxon>Aphanomyces</taxon>
    </lineage>
</organism>
<dbReference type="SUPFAM" id="SSF51905">
    <property type="entry name" value="FAD/NAD(P)-binding domain"/>
    <property type="match status" value="1"/>
</dbReference>
<dbReference type="Gene3D" id="3.50.50.60">
    <property type="entry name" value="FAD/NAD(P)-binding domain"/>
    <property type="match status" value="1"/>
</dbReference>
<dbReference type="PROSITE" id="PS00018">
    <property type="entry name" value="EF_HAND_1"/>
    <property type="match status" value="1"/>
</dbReference>
<feature type="region of interest" description="Disordered" evidence="3">
    <location>
        <begin position="95"/>
        <end position="144"/>
    </location>
</feature>
<protein>
    <recommendedName>
        <fullName evidence="4">EF-hand domain-containing protein</fullName>
    </recommendedName>
</protein>
<sequence>MEAALRSLFEHLDRNRDGNLCVDDLSKAVRGLPLMTAWQLIAEMDKFGDGYVPLTEFLAGMPHLVAEEPATSDPFSWTGIWRTFKGLGQDVDVVSPSTPSVMTTKRSATPPQPAPVEKKANNGSVNSKSQPSSRSHLGPDAHQPSLQNVVFRPTSQATTMAPSVPQAEPLPSFQPIRRRTSSKLDEFLKQVPSNAEKIRPIAQDSIASARPLDSLPNTEHHGQSSNEEPFESPKTMPQDDHALSDTTAPDNVEFDPGMDLFGQPSAAIRVSDESWPRAESTSAMIVQSHGIPSEDSQPPATSCTEYSVPAYADGAATKVVECRTSGNFKSDMVTTDVFIESGDDIHTIKHEIAQCVDAIKRSCAMYSATDAANAREVLTALAKAKAMMAVRPIPQFLGAAVKSFDKSSLSTVADNDKTYNFVSIYHVEQAMKIRAFRKTVLLHVYPTLPDNPKQVLADLFPDIVADTIDQMFEACANDLNSCFEVLSGLSDYSTLESSLSPKAPYLRRIASTKQSIAGQNDLNDDDLNAPIFDVKGYKKPRKPDKALVSVVSDGGATSLDGKYLSIPQTLDEESFVDAWPQMPPTLAIDAFSQFESAQNMPEILGAWKTFNVNRSTVRPNLVYSHLKRHLQPVLSFRQLRVFEILDRKRSESRLYAEAAARSRQVVIVGGGPVGLRTAIEVALLGGEAIVVEKRSNFNREQILHLFPWVVHDLTKLGAKMFYPQFCMSSSHLHIGTRQLQCILLKVALLLGVTVFDNTSFESIAATSEGYVVHTVPPLPHECEQVSAVVGAGGHRDPLSPFMGITRKAFSPSPAVGAVVTIPNLRTKAESAVDEFSWAKQYNQSLFAQLKDDLGVDVENVVYYREEVHYVVMTPKRSSLVNAGILATKELDSVDVGRLHDYVRKVLAFFRISAPTDGLDAQLFDFSQTLRAEKAAVVLPHPTHKLFAALVGDALLEPFWPQGLGINRGFLSALDAAFAITQLDKIDDKKLLTAHDKHYKLGAGLQLQANIRNYNVEPKSRYTSL</sequence>
<dbReference type="STRING" id="157072.A0A024UPT3"/>
<dbReference type="InterPro" id="IPR002048">
    <property type="entry name" value="EF_hand_dom"/>
</dbReference>
<dbReference type="CDD" id="cd14279">
    <property type="entry name" value="CUE"/>
    <property type="match status" value="1"/>
</dbReference>
<name>A0A024UPT3_9STRA</name>
<dbReference type="GeneID" id="20077977"/>
<dbReference type="EMBL" id="KI913953">
    <property type="protein sequence ID" value="ETW08314.1"/>
    <property type="molecule type" value="Genomic_DNA"/>
</dbReference>
<evidence type="ECO:0000256" key="2">
    <source>
        <dbReference type="ARBA" id="ARBA00022946"/>
    </source>
</evidence>
<gene>
    <name evidence="5" type="ORF">H310_00927</name>
</gene>
<evidence type="ECO:0000259" key="4">
    <source>
        <dbReference type="PROSITE" id="PS50222"/>
    </source>
</evidence>
<dbReference type="InterPro" id="IPR036188">
    <property type="entry name" value="FAD/NAD-bd_sf"/>
</dbReference>
<dbReference type="GO" id="GO:0005509">
    <property type="term" value="F:calcium ion binding"/>
    <property type="evidence" value="ECO:0007669"/>
    <property type="project" value="InterPro"/>
</dbReference>
<dbReference type="eggNOG" id="KOG1700">
    <property type="taxonomic scope" value="Eukaryota"/>
</dbReference>
<evidence type="ECO:0000256" key="3">
    <source>
        <dbReference type="SAM" id="MobiDB-lite"/>
    </source>
</evidence>
<evidence type="ECO:0000313" key="5">
    <source>
        <dbReference type="EMBL" id="ETW08314.1"/>
    </source>
</evidence>
<dbReference type="PROSITE" id="PS50222">
    <property type="entry name" value="EF_HAND_2"/>
    <property type="match status" value="1"/>
</dbReference>
<dbReference type="Pfam" id="PF13499">
    <property type="entry name" value="EF-hand_7"/>
    <property type="match status" value="1"/>
</dbReference>
<accession>A0A024UPT3</accession>
<proteinExistence type="predicted"/>
<keyword evidence="2" id="KW-0809">Transit peptide</keyword>
<dbReference type="InterPro" id="IPR057494">
    <property type="entry name" value="Rossman_Mical"/>
</dbReference>
<dbReference type="RefSeq" id="XP_008862119.1">
    <property type="nucleotide sequence ID" value="XM_008863897.1"/>
</dbReference>
<dbReference type="SUPFAM" id="SSF47473">
    <property type="entry name" value="EF-hand"/>
    <property type="match status" value="1"/>
</dbReference>
<feature type="region of interest" description="Disordered" evidence="3">
    <location>
        <begin position="195"/>
        <end position="260"/>
    </location>
</feature>
<keyword evidence="1" id="KW-0106">Calcium</keyword>
<dbReference type="AlphaFoldDB" id="A0A024UPT3"/>